<feature type="compositionally biased region" description="Pro residues" evidence="8">
    <location>
        <begin position="280"/>
        <end position="295"/>
    </location>
</feature>
<evidence type="ECO:0000256" key="7">
    <source>
        <dbReference type="RuleBase" id="RU369025"/>
    </source>
</evidence>
<dbReference type="InterPro" id="IPR010920">
    <property type="entry name" value="LSM_dom_sf"/>
</dbReference>
<feature type="transmembrane region" description="Helical" evidence="7">
    <location>
        <begin position="37"/>
        <end position="60"/>
    </location>
</feature>
<keyword evidence="12" id="KW-1185">Reference proteome</keyword>
<keyword evidence="7" id="KW-0997">Cell inner membrane</keyword>
<dbReference type="InterPro" id="IPR008910">
    <property type="entry name" value="MSC_TM_helix"/>
</dbReference>
<keyword evidence="7" id="KW-0407">Ion channel</keyword>
<dbReference type="EMBL" id="JAVDRL010000008">
    <property type="protein sequence ID" value="MDR6532331.1"/>
    <property type="molecule type" value="Genomic_DNA"/>
</dbReference>
<reference evidence="11 12" key="1">
    <citation type="submission" date="2023-07" db="EMBL/GenBank/DDBJ databases">
        <title>Sorghum-associated microbial communities from plants grown in Nebraska, USA.</title>
        <authorList>
            <person name="Schachtman D."/>
        </authorList>
    </citation>
    <scope>NUCLEOTIDE SEQUENCE [LARGE SCALE GENOMIC DNA]</scope>
    <source>
        <strain evidence="11 12">DS2154</strain>
    </source>
</reference>
<evidence type="ECO:0000259" key="10">
    <source>
        <dbReference type="Pfam" id="PF21088"/>
    </source>
</evidence>
<dbReference type="RefSeq" id="WP_163233487.1">
    <property type="nucleotide sequence ID" value="NZ_BMLD01000004.1"/>
</dbReference>
<dbReference type="Pfam" id="PF21088">
    <property type="entry name" value="MS_channel_1st"/>
    <property type="match status" value="1"/>
</dbReference>
<dbReference type="InterPro" id="IPR023408">
    <property type="entry name" value="MscS_beta-dom_sf"/>
</dbReference>
<dbReference type="SUPFAM" id="SSF82689">
    <property type="entry name" value="Mechanosensitive channel protein MscS (YggB), C-terminal domain"/>
    <property type="match status" value="1"/>
</dbReference>
<comment type="caution">
    <text evidence="11">The sequence shown here is derived from an EMBL/GenBank/DDBJ whole genome shotgun (WGS) entry which is preliminary data.</text>
</comment>
<evidence type="ECO:0000259" key="9">
    <source>
        <dbReference type="Pfam" id="PF00924"/>
    </source>
</evidence>
<dbReference type="PANTHER" id="PTHR30221">
    <property type="entry name" value="SMALL-CONDUCTANCE MECHANOSENSITIVE CHANNEL"/>
    <property type="match status" value="1"/>
</dbReference>
<keyword evidence="4 7" id="KW-0812">Transmembrane</keyword>
<evidence type="ECO:0000256" key="3">
    <source>
        <dbReference type="ARBA" id="ARBA00022475"/>
    </source>
</evidence>
<dbReference type="PROSITE" id="PS01246">
    <property type="entry name" value="UPF0003"/>
    <property type="match status" value="1"/>
</dbReference>
<dbReference type="InterPro" id="IPR049142">
    <property type="entry name" value="MS_channel_1st"/>
</dbReference>
<keyword evidence="3" id="KW-1003">Cell membrane</keyword>
<evidence type="ECO:0000256" key="4">
    <source>
        <dbReference type="ARBA" id="ARBA00022692"/>
    </source>
</evidence>
<dbReference type="Gene3D" id="2.30.30.60">
    <property type="match status" value="1"/>
</dbReference>
<organism evidence="11 12">
    <name type="scientific">Caulobacter rhizosphaerae</name>
    <dbReference type="NCBI Taxonomy" id="2010972"/>
    <lineage>
        <taxon>Bacteria</taxon>
        <taxon>Pseudomonadati</taxon>
        <taxon>Pseudomonadota</taxon>
        <taxon>Alphaproteobacteria</taxon>
        <taxon>Caulobacterales</taxon>
        <taxon>Caulobacteraceae</taxon>
        <taxon>Caulobacter</taxon>
    </lineage>
</organism>
<comment type="subcellular location">
    <subcellularLocation>
        <location evidence="7">Cell inner membrane</location>
        <topology evidence="7">Multi-pass membrane protein</topology>
    </subcellularLocation>
    <subcellularLocation>
        <location evidence="1">Cell membrane</location>
        <topology evidence="1">Multi-pass membrane protein</topology>
    </subcellularLocation>
</comment>
<dbReference type="SUPFAM" id="SSF50182">
    <property type="entry name" value="Sm-like ribonucleoproteins"/>
    <property type="match status" value="1"/>
</dbReference>
<comment type="function">
    <text evidence="7">Mechanosensitive channel that participates in the regulation of osmotic pressure changes within the cell, opening in response to stretch forces in the membrane lipid bilayer, without the need for other proteins. Contributes to normal resistance to hypoosmotic shock. Forms an ion channel of 1.0 nanosiemens conductance with a slight preference for anions.</text>
</comment>
<protein>
    <recommendedName>
        <fullName evidence="7">Small-conductance mechanosensitive channel</fullName>
    </recommendedName>
</protein>
<comment type="subunit">
    <text evidence="7">Homoheptamer.</text>
</comment>
<sequence>MQTKPSLIPADASLPSLANVKADETMFGHFLDWLGRLAVNLVVATLILVVTFWVAGWLAGVARRGLGRMHRKNPDPTLESFVSSLVRYAVVAVGLVAVLQQLGVQATSIIAVLGAASLAIGLALQGALSNVAAGVMILLFRPYKVGDVIETSTRNGTVKALDLLFTEIATPDNVKVMIPNSKVFGDVILNYSTHRSRRADVVFKVPLKTDLVTVLQKMRERAEGDSRVRKEPAPMIEVVDLSEAFAQAAIRVWTAKEDYGPVKTDLMLAAHLWAEDPNRVLPPPRPSKAPDPSPAMPGDAEHHLFRLPHPRLGPLKGRRSGPRSPRSPPKA</sequence>
<dbReference type="InterPro" id="IPR011066">
    <property type="entry name" value="MscS_channel_C_sf"/>
</dbReference>
<evidence type="ECO:0000256" key="2">
    <source>
        <dbReference type="ARBA" id="ARBA00008017"/>
    </source>
</evidence>
<keyword evidence="6 7" id="KW-0472">Membrane</keyword>
<comment type="caution">
    <text evidence="7">Lacks conserved residue(s) required for the propagation of feature annotation.</text>
</comment>
<dbReference type="Gene3D" id="3.30.70.100">
    <property type="match status" value="1"/>
</dbReference>
<dbReference type="Pfam" id="PF05552">
    <property type="entry name" value="MS_channel_1st_1"/>
    <property type="match status" value="1"/>
</dbReference>
<keyword evidence="5 7" id="KW-1133">Transmembrane helix</keyword>
<comment type="similarity">
    <text evidence="2 7">Belongs to the MscS (TC 1.A.23) family.</text>
</comment>
<keyword evidence="7" id="KW-0406">Ion transport</keyword>
<evidence type="ECO:0000256" key="6">
    <source>
        <dbReference type="ARBA" id="ARBA00023136"/>
    </source>
</evidence>
<name>A0ABU1N2L8_9CAUL</name>
<evidence type="ECO:0000313" key="11">
    <source>
        <dbReference type="EMBL" id="MDR6532331.1"/>
    </source>
</evidence>
<keyword evidence="7" id="KW-0813">Transport</keyword>
<evidence type="ECO:0000256" key="5">
    <source>
        <dbReference type="ARBA" id="ARBA00022989"/>
    </source>
</evidence>
<feature type="domain" description="Mechanosensitive ion channel MscS" evidence="9">
    <location>
        <begin position="128"/>
        <end position="192"/>
    </location>
</feature>
<evidence type="ECO:0000256" key="1">
    <source>
        <dbReference type="ARBA" id="ARBA00004651"/>
    </source>
</evidence>
<dbReference type="Gene3D" id="1.10.287.1260">
    <property type="match status" value="1"/>
</dbReference>
<dbReference type="Proteomes" id="UP001262754">
    <property type="component" value="Unassembled WGS sequence"/>
</dbReference>
<evidence type="ECO:0000256" key="8">
    <source>
        <dbReference type="SAM" id="MobiDB-lite"/>
    </source>
</evidence>
<feature type="transmembrane region" description="Helical" evidence="7">
    <location>
        <begin position="81"/>
        <end position="103"/>
    </location>
</feature>
<dbReference type="SUPFAM" id="SSF82861">
    <property type="entry name" value="Mechanosensitive channel protein MscS (YggB), transmembrane region"/>
    <property type="match status" value="1"/>
</dbReference>
<gene>
    <name evidence="11" type="ORF">J2800_003087</name>
</gene>
<feature type="transmembrane region" description="Helical" evidence="7">
    <location>
        <begin position="109"/>
        <end position="140"/>
    </location>
</feature>
<dbReference type="InterPro" id="IPR006685">
    <property type="entry name" value="MscS_channel_2nd"/>
</dbReference>
<dbReference type="InterPro" id="IPR045275">
    <property type="entry name" value="MscS_archaea/bacteria_type"/>
</dbReference>
<dbReference type="PANTHER" id="PTHR30221:SF1">
    <property type="entry name" value="SMALL-CONDUCTANCE MECHANOSENSITIVE CHANNEL"/>
    <property type="match status" value="1"/>
</dbReference>
<dbReference type="InterPro" id="IPR011014">
    <property type="entry name" value="MscS_channel_TM-2"/>
</dbReference>
<proteinExistence type="inferred from homology"/>
<dbReference type="Pfam" id="PF00924">
    <property type="entry name" value="MS_channel_2nd"/>
    <property type="match status" value="1"/>
</dbReference>
<feature type="region of interest" description="Disordered" evidence="8">
    <location>
        <begin position="279"/>
        <end position="331"/>
    </location>
</feature>
<feature type="domain" description="Mechanosensitive ion channel transmembrane helices 2/3" evidence="10">
    <location>
        <begin position="85"/>
        <end position="125"/>
    </location>
</feature>
<accession>A0ABU1N2L8</accession>
<evidence type="ECO:0000313" key="12">
    <source>
        <dbReference type="Proteomes" id="UP001262754"/>
    </source>
</evidence>
<dbReference type="InterPro" id="IPR006686">
    <property type="entry name" value="MscS_channel_CS"/>
</dbReference>